<accession>A0A6P7FW20</accession>
<dbReference type="RefSeq" id="XP_028144835.1">
    <property type="nucleotide sequence ID" value="XM_028289034.1"/>
</dbReference>
<gene>
    <name evidence="2" type="primary">LOC114333311</name>
    <name evidence="3" type="synonym">LOC114338431</name>
</gene>
<proteinExistence type="predicted"/>
<feature type="chain" id="PRO_5044650964" evidence="1">
    <location>
        <begin position="22"/>
        <end position="74"/>
    </location>
</feature>
<dbReference type="RefSeq" id="XP_028138972.1">
    <property type="nucleotide sequence ID" value="XM_028283171.1"/>
</dbReference>
<reference evidence="2 3" key="1">
    <citation type="submission" date="2025-04" db="UniProtKB">
        <authorList>
            <consortium name="RefSeq"/>
        </authorList>
    </citation>
    <scope>IDENTIFICATION</scope>
    <source>
        <tissue evidence="2 3">Whole insect</tissue>
    </source>
</reference>
<dbReference type="AlphaFoldDB" id="A0A6P7FW20"/>
<feature type="signal peptide" evidence="1">
    <location>
        <begin position="1"/>
        <end position="21"/>
    </location>
</feature>
<evidence type="ECO:0000313" key="2">
    <source>
        <dbReference type="RefSeq" id="XP_028138972.1"/>
    </source>
</evidence>
<protein>
    <submittedName>
        <fullName evidence="2 3">N-acetylglucosamine-6-sulfatase-like</fullName>
    </submittedName>
</protein>
<evidence type="ECO:0000256" key="1">
    <source>
        <dbReference type="SAM" id="SignalP"/>
    </source>
</evidence>
<sequence length="74" mass="8267">MNNILQLLLVLSTSMYGVLKAEPNFILIITDDQDLLLDGMVPMTRTIELIANNGKFFQNAVSILAKLRDKILCS</sequence>
<name>A0A6P7FW20_DIAVI</name>
<keyword evidence="1" id="KW-0732">Signal</keyword>
<evidence type="ECO:0000313" key="3">
    <source>
        <dbReference type="RefSeq" id="XP_028144835.1"/>
    </source>
</evidence>
<organism evidence="2">
    <name type="scientific">Diabrotica virgifera virgifera</name>
    <name type="common">western corn rootworm</name>
    <dbReference type="NCBI Taxonomy" id="50390"/>
    <lineage>
        <taxon>Eukaryota</taxon>
        <taxon>Metazoa</taxon>
        <taxon>Ecdysozoa</taxon>
        <taxon>Arthropoda</taxon>
        <taxon>Hexapoda</taxon>
        <taxon>Insecta</taxon>
        <taxon>Pterygota</taxon>
        <taxon>Neoptera</taxon>
        <taxon>Endopterygota</taxon>
        <taxon>Coleoptera</taxon>
        <taxon>Polyphaga</taxon>
        <taxon>Cucujiformia</taxon>
        <taxon>Chrysomeloidea</taxon>
        <taxon>Chrysomelidae</taxon>
        <taxon>Galerucinae</taxon>
        <taxon>Diabroticina</taxon>
        <taxon>Diabroticites</taxon>
        <taxon>Diabrotica</taxon>
    </lineage>
</organism>